<feature type="domain" description="N-acetyltransferase" evidence="3">
    <location>
        <begin position="178"/>
        <end position="305"/>
    </location>
</feature>
<evidence type="ECO:0000313" key="4">
    <source>
        <dbReference type="EMBL" id="UYC81439.1"/>
    </source>
</evidence>
<keyword evidence="2" id="KW-0012">Acyltransferase</keyword>
<name>A0A9Q9T497_9MICO</name>
<dbReference type="KEGG" id="cpoi:OE229_02965"/>
<dbReference type="EMBL" id="CP106879">
    <property type="protein sequence ID" value="UYC81439.1"/>
    <property type="molecule type" value="Genomic_DNA"/>
</dbReference>
<evidence type="ECO:0000259" key="3">
    <source>
        <dbReference type="PROSITE" id="PS51186"/>
    </source>
</evidence>
<dbReference type="Pfam" id="PF08445">
    <property type="entry name" value="FR47"/>
    <property type="match status" value="1"/>
</dbReference>
<proteinExistence type="predicted"/>
<protein>
    <submittedName>
        <fullName evidence="4">GNAT family N-acetyltransferase</fullName>
    </submittedName>
</protein>
<dbReference type="InterPro" id="IPR016181">
    <property type="entry name" value="Acyl_CoA_acyltransferase"/>
</dbReference>
<dbReference type="PROSITE" id="PS51186">
    <property type="entry name" value="GNAT"/>
    <property type="match status" value="1"/>
</dbReference>
<dbReference type="RefSeq" id="WP_262139666.1">
    <property type="nucleotide sequence ID" value="NZ_CP106879.1"/>
</dbReference>
<reference evidence="4" key="1">
    <citation type="submission" date="2022-09" db="EMBL/GenBank/DDBJ databases">
        <title>Taxonomy of Curtobacterium flaccumfaciens.</title>
        <authorList>
            <person name="Osdaghi E."/>
            <person name="Taghavi S.M."/>
            <person name="Hamidizade M."/>
            <person name="Abachi H."/>
            <person name="Fazliarab A."/>
            <person name="Baeyen S."/>
            <person name="Portier P."/>
            <person name="Van Vaerenbergh J."/>
            <person name="Jacques M.-A."/>
        </authorList>
    </citation>
    <scope>NUCLEOTIDE SEQUENCE</scope>
    <source>
        <strain evidence="4">AGQB46</strain>
    </source>
</reference>
<dbReference type="PANTHER" id="PTHR43420">
    <property type="entry name" value="ACETYLTRANSFERASE"/>
    <property type="match status" value="1"/>
</dbReference>
<gene>
    <name evidence="4" type="ORF">OE229_02965</name>
</gene>
<dbReference type="InterPro" id="IPR000182">
    <property type="entry name" value="GNAT_dom"/>
</dbReference>
<evidence type="ECO:0000313" key="5">
    <source>
        <dbReference type="Proteomes" id="UP001062223"/>
    </source>
</evidence>
<dbReference type="Proteomes" id="UP001062223">
    <property type="component" value="Chromosome"/>
</dbReference>
<dbReference type="SUPFAM" id="SSF55729">
    <property type="entry name" value="Acyl-CoA N-acyltransferases (Nat)"/>
    <property type="match status" value="1"/>
</dbReference>
<dbReference type="PANTHER" id="PTHR43420:SF3">
    <property type="entry name" value="N-ACETYLTRANSFERASE DOMAIN-CONTAINING PROTEIN"/>
    <property type="match status" value="1"/>
</dbReference>
<dbReference type="CDD" id="cd04301">
    <property type="entry name" value="NAT_SF"/>
    <property type="match status" value="1"/>
</dbReference>
<evidence type="ECO:0000256" key="1">
    <source>
        <dbReference type="ARBA" id="ARBA00022679"/>
    </source>
</evidence>
<dbReference type="GO" id="GO:0016747">
    <property type="term" value="F:acyltransferase activity, transferring groups other than amino-acyl groups"/>
    <property type="evidence" value="ECO:0007669"/>
    <property type="project" value="InterPro"/>
</dbReference>
<dbReference type="AlphaFoldDB" id="A0A9Q9T497"/>
<evidence type="ECO:0000256" key="2">
    <source>
        <dbReference type="ARBA" id="ARBA00023315"/>
    </source>
</evidence>
<accession>A0A9Q9T497</accession>
<dbReference type="InterPro" id="IPR013653">
    <property type="entry name" value="GCN5-like_dom"/>
</dbReference>
<sequence>MTTTAPTSTALPRPGEVFVASAADVEQVVQRATNQYASGVVADTAGWADGDRRRIEDLGFRGGDSRGEALRTLDLTIADDGTPTRVLDAPAMAALNSHHARFAERRGDVVRYQTDVSVWTGIPAQPTAQDWEDVRALLGSGGMLGVGAAAVLPEGWELVEGAGGVQLTGEAIEGAPDDEAVVLTPDDVPEMTALVERTKPGPFLPRTIELGTYLGIRRDGRLVAMAGERLHPPGWTEISAVCTDETYRGQGFGRRLVLAVAHGIRERGETPLMHAAAGNTGAIGLYQHLGFRLRDRGAPRFVRVP</sequence>
<organism evidence="4 5">
    <name type="scientific">Curtobacterium poinsettiae</name>
    <dbReference type="NCBI Taxonomy" id="159612"/>
    <lineage>
        <taxon>Bacteria</taxon>
        <taxon>Bacillati</taxon>
        <taxon>Actinomycetota</taxon>
        <taxon>Actinomycetes</taxon>
        <taxon>Micrococcales</taxon>
        <taxon>Microbacteriaceae</taxon>
        <taxon>Curtobacterium</taxon>
    </lineage>
</organism>
<dbReference type="Gene3D" id="3.40.630.30">
    <property type="match status" value="1"/>
</dbReference>
<keyword evidence="1" id="KW-0808">Transferase</keyword>
<dbReference type="InterPro" id="IPR050680">
    <property type="entry name" value="YpeA/RimI_acetyltransf"/>
</dbReference>